<evidence type="ECO:0000313" key="9">
    <source>
        <dbReference type="Proteomes" id="UP001288620"/>
    </source>
</evidence>
<evidence type="ECO:0000256" key="3">
    <source>
        <dbReference type="ARBA" id="ARBA00022692"/>
    </source>
</evidence>
<dbReference type="InterPro" id="IPR000620">
    <property type="entry name" value="EamA_dom"/>
</dbReference>
<name>A0ABU5LJW2_9GAMM</name>
<evidence type="ECO:0000256" key="4">
    <source>
        <dbReference type="ARBA" id="ARBA00022989"/>
    </source>
</evidence>
<feature type="domain" description="EamA" evidence="7">
    <location>
        <begin position="160"/>
        <end position="284"/>
    </location>
</feature>
<keyword evidence="9" id="KW-1185">Reference proteome</keyword>
<evidence type="ECO:0000313" key="8">
    <source>
        <dbReference type="EMBL" id="MDZ7280224.1"/>
    </source>
</evidence>
<dbReference type="Pfam" id="PF00892">
    <property type="entry name" value="EamA"/>
    <property type="match status" value="1"/>
</dbReference>
<feature type="transmembrane region" description="Helical" evidence="6">
    <location>
        <begin position="33"/>
        <end position="51"/>
    </location>
</feature>
<dbReference type="InterPro" id="IPR037185">
    <property type="entry name" value="EmrE-like"/>
</dbReference>
<keyword evidence="4 6" id="KW-1133">Transmembrane helix</keyword>
<protein>
    <submittedName>
        <fullName evidence="8">Aromatic amino acid DMT transporter YddG</fullName>
    </submittedName>
</protein>
<dbReference type="Proteomes" id="UP001288620">
    <property type="component" value="Unassembled WGS sequence"/>
</dbReference>
<dbReference type="NCBIfam" id="NF008676">
    <property type="entry name" value="PRK11689.1"/>
    <property type="match status" value="1"/>
</dbReference>
<feature type="transmembrane region" description="Helical" evidence="6">
    <location>
        <begin position="7"/>
        <end position="27"/>
    </location>
</feature>
<dbReference type="PANTHER" id="PTHR42920">
    <property type="entry name" value="OS03G0707200 PROTEIN-RELATED"/>
    <property type="match status" value="1"/>
</dbReference>
<keyword evidence="5 6" id="KW-0472">Membrane</keyword>
<keyword evidence="3 6" id="KW-0812">Transmembrane</keyword>
<evidence type="ECO:0000256" key="6">
    <source>
        <dbReference type="SAM" id="Phobius"/>
    </source>
</evidence>
<feature type="transmembrane region" description="Helical" evidence="6">
    <location>
        <begin position="181"/>
        <end position="200"/>
    </location>
</feature>
<reference evidence="9" key="1">
    <citation type="submission" date="2023-07" db="EMBL/GenBank/DDBJ databases">
        <title>Structural and functional analysis of rice phyllospheric bacteria for their antimicrobial properties and defense elicitation against blast disease.</title>
        <authorList>
            <person name="Sahu K.P."/>
            <person name="Asharani P."/>
            <person name="Kumar M."/>
            <person name="Reddy B."/>
            <person name="Kumar A."/>
        </authorList>
    </citation>
    <scope>NUCLEOTIDE SEQUENCE [LARGE SCALE GENOMIC DNA]</scope>
    <source>
        <strain evidence="9">OsEp_Plm_30P10</strain>
    </source>
</reference>
<evidence type="ECO:0000256" key="1">
    <source>
        <dbReference type="ARBA" id="ARBA00004651"/>
    </source>
</evidence>
<dbReference type="EMBL" id="JAOBTT010000002">
    <property type="protein sequence ID" value="MDZ7280224.1"/>
    <property type="molecule type" value="Genomic_DNA"/>
</dbReference>
<comment type="caution">
    <text evidence="8">The sequence shown here is derived from an EMBL/GenBank/DDBJ whole genome shotgun (WGS) entry which is preliminary data.</text>
</comment>
<dbReference type="SUPFAM" id="SSF103481">
    <property type="entry name" value="Multidrug resistance efflux transporter EmrE"/>
    <property type="match status" value="1"/>
</dbReference>
<feature type="transmembrane region" description="Helical" evidence="6">
    <location>
        <begin position="243"/>
        <end position="263"/>
    </location>
</feature>
<sequence length="301" mass="32181">MQRRATLKGLFAIFLWSSIVGLIKSVSDGVGPVAGAALIYSASAVILAFTVGLPKLNAFPRAYLVLGSTLFVLYELCLSLSLGFTHTPQQAIEVGMVNYLWPGMTIGLTVLVYRQKVSLLMIPGLLLAVLGICRVLAADRGLSWHDMSKNVMDNPLSFGLALCGAMIWAIYCVVTKKMAQGCNGITLFFALTALALWLLFLLSPQPLVAPSPRTWICLAFAALAMGGGYAAWNTGILHGNVTLLAAASYFIPVLSALLAAVMLQTPLSFSFWQGTAMVSVGSLLCWWSTRTAPPLRSETSA</sequence>
<feature type="transmembrane region" description="Helical" evidence="6">
    <location>
        <begin position="212"/>
        <end position="231"/>
    </location>
</feature>
<evidence type="ECO:0000256" key="5">
    <source>
        <dbReference type="ARBA" id="ARBA00023136"/>
    </source>
</evidence>
<dbReference type="PANTHER" id="PTHR42920:SF24">
    <property type="entry name" value="AROMATIC AMINO ACID EXPORTER YDDG"/>
    <property type="match status" value="1"/>
</dbReference>
<feature type="transmembrane region" description="Helical" evidence="6">
    <location>
        <begin position="157"/>
        <end position="174"/>
    </location>
</feature>
<dbReference type="RefSeq" id="WP_322544113.1">
    <property type="nucleotide sequence ID" value="NZ_JAOBTT010000002.1"/>
</dbReference>
<feature type="transmembrane region" description="Helical" evidence="6">
    <location>
        <begin position="96"/>
        <end position="113"/>
    </location>
</feature>
<gene>
    <name evidence="8" type="primary">yddG</name>
    <name evidence="8" type="ORF">N4G40_18380</name>
</gene>
<proteinExistence type="predicted"/>
<organism evidence="8 9">
    <name type="scientific">Pantoea eucrina</name>
    <dbReference type="NCBI Taxonomy" id="472693"/>
    <lineage>
        <taxon>Bacteria</taxon>
        <taxon>Pseudomonadati</taxon>
        <taxon>Pseudomonadota</taxon>
        <taxon>Gammaproteobacteria</taxon>
        <taxon>Enterobacterales</taxon>
        <taxon>Erwiniaceae</taxon>
        <taxon>Pantoea</taxon>
    </lineage>
</organism>
<keyword evidence="2" id="KW-1003">Cell membrane</keyword>
<evidence type="ECO:0000259" key="7">
    <source>
        <dbReference type="Pfam" id="PF00892"/>
    </source>
</evidence>
<dbReference type="InterPro" id="IPR051258">
    <property type="entry name" value="Diverse_Substrate_Transporter"/>
</dbReference>
<evidence type="ECO:0000256" key="2">
    <source>
        <dbReference type="ARBA" id="ARBA00022475"/>
    </source>
</evidence>
<feature type="transmembrane region" description="Helical" evidence="6">
    <location>
        <begin position="269"/>
        <end position="287"/>
    </location>
</feature>
<accession>A0ABU5LJW2</accession>
<feature type="transmembrane region" description="Helical" evidence="6">
    <location>
        <begin position="120"/>
        <end position="137"/>
    </location>
</feature>
<comment type="subcellular location">
    <subcellularLocation>
        <location evidence="1">Cell membrane</location>
        <topology evidence="1">Multi-pass membrane protein</topology>
    </subcellularLocation>
</comment>
<feature type="transmembrane region" description="Helical" evidence="6">
    <location>
        <begin position="63"/>
        <end position="84"/>
    </location>
</feature>